<dbReference type="AlphaFoldDB" id="A0A0E9QJN0"/>
<protein>
    <submittedName>
        <fullName evidence="1">Uncharacterized protein</fullName>
    </submittedName>
</protein>
<dbReference type="EMBL" id="GBXM01092017">
    <property type="protein sequence ID" value="JAH16560.1"/>
    <property type="molecule type" value="Transcribed_RNA"/>
</dbReference>
<name>A0A0E9QJN0_ANGAN</name>
<evidence type="ECO:0000313" key="1">
    <source>
        <dbReference type="EMBL" id="JAH16560.1"/>
    </source>
</evidence>
<reference evidence="1" key="1">
    <citation type="submission" date="2014-11" db="EMBL/GenBank/DDBJ databases">
        <authorList>
            <person name="Amaro Gonzalez C."/>
        </authorList>
    </citation>
    <scope>NUCLEOTIDE SEQUENCE</scope>
</reference>
<reference evidence="1" key="2">
    <citation type="journal article" date="2015" name="Fish Shellfish Immunol.">
        <title>Early steps in the European eel (Anguilla anguilla)-Vibrio vulnificus interaction in the gills: Role of the RtxA13 toxin.</title>
        <authorList>
            <person name="Callol A."/>
            <person name="Pajuelo D."/>
            <person name="Ebbesson L."/>
            <person name="Teles M."/>
            <person name="MacKenzie S."/>
            <person name="Amaro C."/>
        </authorList>
    </citation>
    <scope>NUCLEOTIDE SEQUENCE</scope>
</reference>
<organism evidence="1">
    <name type="scientific">Anguilla anguilla</name>
    <name type="common">European freshwater eel</name>
    <name type="synonym">Muraena anguilla</name>
    <dbReference type="NCBI Taxonomy" id="7936"/>
    <lineage>
        <taxon>Eukaryota</taxon>
        <taxon>Metazoa</taxon>
        <taxon>Chordata</taxon>
        <taxon>Craniata</taxon>
        <taxon>Vertebrata</taxon>
        <taxon>Euteleostomi</taxon>
        <taxon>Actinopterygii</taxon>
        <taxon>Neopterygii</taxon>
        <taxon>Teleostei</taxon>
        <taxon>Anguilliformes</taxon>
        <taxon>Anguillidae</taxon>
        <taxon>Anguilla</taxon>
    </lineage>
</organism>
<accession>A0A0E9QJN0</accession>
<proteinExistence type="predicted"/>
<sequence length="57" mass="6383">MGKQSETYAKPWAYQHQHELFVMSLRRKKAVVGAVITKGLVGLGRPLQLMTKDLSPS</sequence>